<dbReference type="PANTHER" id="PTHR43214">
    <property type="entry name" value="TWO-COMPONENT RESPONSE REGULATOR"/>
    <property type="match status" value="1"/>
</dbReference>
<dbReference type="GO" id="GO:0003677">
    <property type="term" value="F:DNA binding"/>
    <property type="evidence" value="ECO:0007669"/>
    <property type="project" value="UniProtKB-KW"/>
</dbReference>
<keyword evidence="3 8" id="KW-0238">DNA-binding</keyword>
<reference evidence="8 9" key="1">
    <citation type="journal article" date="2019" name="Emerg. Microbes Infect.">
        <title>Comprehensive subspecies identification of 175 nontuberculous mycobacteria species based on 7547 genomic profiles.</title>
        <authorList>
            <person name="Matsumoto Y."/>
            <person name="Kinjo T."/>
            <person name="Motooka D."/>
            <person name="Nabeya D."/>
            <person name="Jung N."/>
            <person name="Uechi K."/>
            <person name="Horii T."/>
            <person name="Iida T."/>
            <person name="Fujita J."/>
            <person name="Nakamura S."/>
        </authorList>
    </citation>
    <scope>NUCLEOTIDE SEQUENCE [LARGE SCALE GENOMIC DNA]</scope>
    <source>
        <strain evidence="8 9">JCM 6375</strain>
    </source>
</reference>
<dbReference type="GO" id="GO:0000160">
    <property type="term" value="P:phosphorelay signal transduction system"/>
    <property type="evidence" value="ECO:0007669"/>
    <property type="project" value="InterPro"/>
</dbReference>
<dbReference type="KEGG" id="mmor:MMOR_36210"/>
<dbReference type="InterPro" id="IPR000792">
    <property type="entry name" value="Tscrpt_reg_LuxR_C"/>
</dbReference>
<organism evidence="8 9">
    <name type="scientific">Mycolicibacterium moriokaense</name>
    <dbReference type="NCBI Taxonomy" id="39691"/>
    <lineage>
        <taxon>Bacteria</taxon>
        <taxon>Bacillati</taxon>
        <taxon>Actinomycetota</taxon>
        <taxon>Actinomycetes</taxon>
        <taxon>Mycobacteriales</taxon>
        <taxon>Mycobacteriaceae</taxon>
        <taxon>Mycolicibacterium</taxon>
    </lineage>
</organism>
<dbReference type="AlphaFoldDB" id="A0AAD1M7N4"/>
<evidence type="ECO:0000256" key="2">
    <source>
        <dbReference type="ARBA" id="ARBA00023015"/>
    </source>
</evidence>
<dbReference type="Pfam" id="PF00072">
    <property type="entry name" value="Response_reg"/>
    <property type="match status" value="1"/>
</dbReference>
<evidence type="ECO:0000259" key="7">
    <source>
        <dbReference type="PROSITE" id="PS50110"/>
    </source>
</evidence>
<dbReference type="Gene3D" id="3.40.50.2300">
    <property type="match status" value="1"/>
</dbReference>
<evidence type="ECO:0000313" key="8">
    <source>
        <dbReference type="EMBL" id="BBX02685.1"/>
    </source>
</evidence>
<keyword evidence="4" id="KW-0804">Transcription</keyword>
<dbReference type="CDD" id="cd17535">
    <property type="entry name" value="REC_NarL-like"/>
    <property type="match status" value="1"/>
</dbReference>
<dbReference type="PROSITE" id="PS50043">
    <property type="entry name" value="HTH_LUXR_2"/>
    <property type="match status" value="1"/>
</dbReference>
<dbReference type="InterPro" id="IPR001789">
    <property type="entry name" value="Sig_transdc_resp-reg_receiver"/>
</dbReference>
<evidence type="ECO:0000256" key="3">
    <source>
        <dbReference type="ARBA" id="ARBA00023125"/>
    </source>
</evidence>
<name>A0AAD1M7N4_9MYCO</name>
<dbReference type="SMART" id="SM00448">
    <property type="entry name" value="REC"/>
    <property type="match status" value="1"/>
</dbReference>
<gene>
    <name evidence="8" type="ORF">MMOR_36210</name>
</gene>
<dbReference type="GO" id="GO:0006355">
    <property type="term" value="P:regulation of DNA-templated transcription"/>
    <property type="evidence" value="ECO:0007669"/>
    <property type="project" value="InterPro"/>
</dbReference>
<proteinExistence type="predicted"/>
<dbReference type="EMBL" id="AP022560">
    <property type="protein sequence ID" value="BBX02685.1"/>
    <property type="molecule type" value="Genomic_DNA"/>
</dbReference>
<dbReference type="InterPro" id="IPR058245">
    <property type="entry name" value="NreC/VraR/RcsB-like_REC"/>
</dbReference>
<dbReference type="InterPro" id="IPR011006">
    <property type="entry name" value="CheY-like_superfamily"/>
</dbReference>
<dbReference type="PRINTS" id="PR00038">
    <property type="entry name" value="HTHLUXR"/>
</dbReference>
<dbReference type="InterPro" id="IPR039420">
    <property type="entry name" value="WalR-like"/>
</dbReference>
<dbReference type="RefSeq" id="WP_083151125.1">
    <property type="nucleotide sequence ID" value="NZ_AP022560.1"/>
</dbReference>
<dbReference type="CDD" id="cd06170">
    <property type="entry name" value="LuxR_C_like"/>
    <property type="match status" value="1"/>
</dbReference>
<feature type="domain" description="Response regulatory" evidence="7">
    <location>
        <begin position="9"/>
        <end position="125"/>
    </location>
</feature>
<accession>A0AAD1M7N4</accession>
<dbReference type="SMART" id="SM00421">
    <property type="entry name" value="HTH_LUXR"/>
    <property type="match status" value="1"/>
</dbReference>
<dbReference type="Pfam" id="PF00196">
    <property type="entry name" value="GerE"/>
    <property type="match status" value="1"/>
</dbReference>
<protein>
    <submittedName>
        <fullName evidence="8">DNA-binding response regulator</fullName>
    </submittedName>
</protein>
<evidence type="ECO:0000259" key="6">
    <source>
        <dbReference type="PROSITE" id="PS50043"/>
    </source>
</evidence>
<evidence type="ECO:0000256" key="4">
    <source>
        <dbReference type="ARBA" id="ARBA00023163"/>
    </source>
</evidence>
<keyword evidence="9" id="KW-1185">Reference proteome</keyword>
<feature type="modified residue" description="4-aspartylphosphate" evidence="5">
    <location>
        <position position="60"/>
    </location>
</feature>
<evidence type="ECO:0000256" key="5">
    <source>
        <dbReference type="PROSITE-ProRule" id="PRU00169"/>
    </source>
</evidence>
<sequence>MSSSDRKVTVVVGDDHPVYREGVVRALDTSGRTAVVAAVGNGHDALAAVREHRPDVALLDYKMPGLDGIAVAHAVTRDHLSTRVLLLSASTEGSVVYRAIQDGAAGYLSKEADRDDIVAAVIACARGESVLPPELVTSLATQVHQHAHSTAPLLSGREQEILRLIADGKTVPEMAEQLFLAQTTVKTHIRRLYEKLGVSDRGAAVAYAMRNHILE</sequence>
<dbReference type="SUPFAM" id="SSF52172">
    <property type="entry name" value="CheY-like"/>
    <property type="match status" value="1"/>
</dbReference>
<dbReference type="Proteomes" id="UP000466681">
    <property type="component" value="Chromosome"/>
</dbReference>
<keyword evidence="2" id="KW-0805">Transcription regulation</keyword>
<dbReference type="SUPFAM" id="SSF46894">
    <property type="entry name" value="C-terminal effector domain of the bipartite response regulators"/>
    <property type="match status" value="1"/>
</dbReference>
<evidence type="ECO:0000256" key="1">
    <source>
        <dbReference type="ARBA" id="ARBA00022553"/>
    </source>
</evidence>
<keyword evidence="1 5" id="KW-0597">Phosphoprotein</keyword>
<dbReference type="PROSITE" id="PS50110">
    <property type="entry name" value="RESPONSE_REGULATORY"/>
    <property type="match status" value="1"/>
</dbReference>
<dbReference type="InterPro" id="IPR016032">
    <property type="entry name" value="Sig_transdc_resp-reg_C-effctor"/>
</dbReference>
<evidence type="ECO:0000313" key="9">
    <source>
        <dbReference type="Proteomes" id="UP000466681"/>
    </source>
</evidence>
<dbReference type="PANTHER" id="PTHR43214:SF24">
    <property type="entry name" value="TRANSCRIPTIONAL REGULATORY PROTEIN NARL-RELATED"/>
    <property type="match status" value="1"/>
</dbReference>
<feature type="domain" description="HTH luxR-type" evidence="6">
    <location>
        <begin position="147"/>
        <end position="212"/>
    </location>
</feature>